<feature type="compositionally biased region" description="Polar residues" evidence="1">
    <location>
        <begin position="175"/>
        <end position="185"/>
    </location>
</feature>
<feature type="compositionally biased region" description="Basic and acidic residues" evidence="1">
    <location>
        <begin position="123"/>
        <end position="140"/>
    </location>
</feature>
<proteinExistence type="predicted"/>
<dbReference type="AlphaFoldDB" id="A0A238BRF4"/>
<dbReference type="OrthoDB" id="5854628at2759"/>
<keyword evidence="2" id="KW-1133">Transmembrane helix</keyword>
<keyword evidence="4" id="KW-1185">Reference proteome</keyword>
<gene>
    <name evidence="3" type="ORF">X798_05058</name>
</gene>
<dbReference type="EMBL" id="KZ270018">
    <property type="protein sequence ID" value="OZC07951.1"/>
    <property type="molecule type" value="Genomic_DNA"/>
</dbReference>
<accession>A0A238BRF4</accession>
<evidence type="ECO:0000313" key="3">
    <source>
        <dbReference type="EMBL" id="OZC07951.1"/>
    </source>
</evidence>
<dbReference type="Proteomes" id="UP000242913">
    <property type="component" value="Unassembled WGS sequence"/>
</dbReference>
<evidence type="ECO:0000313" key="4">
    <source>
        <dbReference type="Proteomes" id="UP000242913"/>
    </source>
</evidence>
<feature type="region of interest" description="Disordered" evidence="1">
    <location>
        <begin position="123"/>
        <end position="207"/>
    </location>
</feature>
<name>A0A238BRF4_9BILA</name>
<keyword evidence="2" id="KW-0472">Membrane</keyword>
<evidence type="ECO:0000256" key="2">
    <source>
        <dbReference type="SAM" id="Phobius"/>
    </source>
</evidence>
<organism evidence="3 4">
    <name type="scientific">Onchocerca flexuosa</name>
    <dbReference type="NCBI Taxonomy" id="387005"/>
    <lineage>
        <taxon>Eukaryota</taxon>
        <taxon>Metazoa</taxon>
        <taxon>Ecdysozoa</taxon>
        <taxon>Nematoda</taxon>
        <taxon>Chromadorea</taxon>
        <taxon>Rhabditida</taxon>
        <taxon>Spirurina</taxon>
        <taxon>Spiruromorpha</taxon>
        <taxon>Filarioidea</taxon>
        <taxon>Onchocercidae</taxon>
        <taxon>Onchocerca</taxon>
    </lineage>
</organism>
<evidence type="ECO:0000256" key="1">
    <source>
        <dbReference type="SAM" id="MobiDB-lite"/>
    </source>
</evidence>
<protein>
    <submittedName>
        <fullName evidence="3">Uncharacterized protein</fullName>
    </submittedName>
</protein>
<reference evidence="3 4" key="1">
    <citation type="submission" date="2015-12" db="EMBL/GenBank/DDBJ databases">
        <title>Draft genome of the nematode, Onchocerca flexuosa.</title>
        <authorList>
            <person name="Mitreva M."/>
        </authorList>
    </citation>
    <scope>NUCLEOTIDE SEQUENCE [LARGE SCALE GENOMIC DNA]</scope>
    <source>
        <strain evidence="3">Red Deer</strain>
    </source>
</reference>
<feature type="transmembrane region" description="Helical" evidence="2">
    <location>
        <begin position="13"/>
        <end position="35"/>
    </location>
</feature>
<keyword evidence="2" id="KW-0812">Transmembrane</keyword>
<sequence>MLNSWLKQESPNVYAYLELVIVMTVTIRLIAMCGLRKSERKDLTKASTIVSMPEVRKFKLDLSEETQKELDVDLDAALDNIGKETPTTGNAAPEVITQTNGAVKNFAESVFSEVLQDIIETKKTKQKNEECKENEKEESRQTGLKKQGKSKKSIHSQLGSRITKGLEEKQWKQPIGSNESVNSSNEKIHNKRKTESTQVATIDHNTK</sequence>